<sequence length="145" mass="16543">MSTNFTKTILRYDSPISMALILGDKQIISRKRIPRCFQPSHLISMVNGLVPHTSTSDNYNQAVLAPPEWWEHLLVKDVLIIAGKDEILSDDIVEFADKLCRVKKEVEFLLAEQEAHGAPTFDLGIPFKDVGQQTRKVREWLVEKL</sequence>
<dbReference type="InterPro" id="IPR029058">
    <property type="entry name" value="AB_hydrolase_fold"/>
</dbReference>
<dbReference type="Proteomes" id="UP000235786">
    <property type="component" value="Unassembled WGS sequence"/>
</dbReference>
<proteinExistence type="predicted"/>
<protein>
    <recommendedName>
        <fullName evidence="3">Alpha/beta hydrolase fold-3 domain-containing protein</fullName>
    </recommendedName>
</protein>
<gene>
    <name evidence="1" type="ORF">L207DRAFT_63653</name>
</gene>
<keyword evidence="2" id="KW-1185">Reference proteome</keyword>
<evidence type="ECO:0008006" key="3">
    <source>
        <dbReference type="Google" id="ProtNLM"/>
    </source>
</evidence>
<name>A0A2J6RI52_HYAVF</name>
<accession>A0A2J6RI52</accession>
<dbReference type="EMBL" id="KZ613948">
    <property type="protein sequence ID" value="PMD38190.1"/>
    <property type="molecule type" value="Genomic_DNA"/>
</dbReference>
<dbReference type="OrthoDB" id="2152029at2759"/>
<dbReference type="Gene3D" id="3.40.50.1820">
    <property type="entry name" value="alpha/beta hydrolase"/>
    <property type="match status" value="1"/>
</dbReference>
<evidence type="ECO:0000313" key="1">
    <source>
        <dbReference type="EMBL" id="PMD38190.1"/>
    </source>
</evidence>
<dbReference type="SUPFAM" id="SSF53474">
    <property type="entry name" value="alpha/beta-Hydrolases"/>
    <property type="match status" value="1"/>
</dbReference>
<reference evidence="1 2" key="1">
    <citation type="submission" date="2016-04" db="EMBL/GenBank/DDBJ databases">
        <title>A degradative enzymes factory behind the ericoid mycorrhizal symbiosis.</title>
        <authorList>
            <consortium name="DOE Joint Genome Institute"/>
            <person name="Martino E."/>
            <person name="Morin E."/>
            <person name="Grelet G."/>
            <person name="Kuo A."/>
            <person name="Kohler A."/>
            <person name="Daghino S."/>
            <person name="Barry K."/>
            <person name="Choi C."/>
            <person name="Cichocki N."/>
            <person name="Clum A."/>
            <person name="Copeland A."/>
            <person name="Hainaut M."/>
            <person name="Haridas S."/>
            <person name="Labutti K."/>
            <person name="Lindquist E."/>
            <person name="Lipzen A."/>
            <person name="Khouja H.-R."/>
            <person name="Murat C."/>
            <person name="Ohm R."/>
            <person name="Olson A."/>
            <person name="Spatafora J."/>
            <person name="Veneault-Fourrey C."/>
            <person name="Henrissat B."/>
            <person name="Grigoriev I."/>
            <person name="Martin F."/>
            <person name="Perotto S."/>
        </authorList>
    </citation>
    <scope>NUCLEOTIDE SEQUENCE [LARGE SCALE GENOMIC DNA]</scope>
    <source>
        <strain evidence="1 2">F</strain>
    </source>
</reference>
<organism evidence="1 2">
    <name type="scientific">Hyaloscypha variabilis (strain UAMH 11265 / GT02V1 / F)</name>
    <name type="common">Meliniomyces variabilis</name>
    <dbReference type="NCBI Taxonomy" id="1149755"/>
    <lineage>
        <taxon>Eukaryota</taxon>
        <taxon>Fungi</taxon>
        <taxon>Dikarya</taxon>
        <taxon>Ascomycota</taxon>
        <taxon>Pezizomycotina</taxon>
        <taxon>Leotiomycetes</taxon>
        <taxon>Helotiales</taxon>
        <taxon>Hyaloscyphaceae</taxon>
        <taxon>Hyaloscypha</taxon>
        <taxon>Hyaloscypha variabilis</taxon>
    </lineage>
</organism>
<dbReference type="STRING" id="1149755.A0A2J6RI52"/>
<evidence type="ECO:0000313" key="2">
    <source>
        <dbReference type="Proteomes" id="UP000235786"/>
    </source>
</evidence>
<dbReference type="AlphaFoldDB" id="A0A2J6RI52"/>